<evidence type="ECO:0000256" key="1">
    <source>
        <dbReference type="ARBA" id="ARBA00007747"/>
    </source>
</evidence>
<dbReference type="RefSeq" id="XP_456534.2">
    <property type="nucleotide sequence ID" value="XM_456534.1"/>
</dbReference>
<evidence type="ECO:0000313" key="11">
    <source>
        <dbReference type="Proteomes" id="UP000000599"/>
    </source>
</evidence>
<feature type="compositionally biased region" description="Basic and acidic residues" evidence="8">
    <location>
        <begin position="213"/>
        <end position="225"/>
    </location>
</feature>
<protein>
    <submittedName>
        <fullName evidence="10">DEHA2A04884p</fullName>
    </submittedName>
</protein>
<sequence>MSDFPDAPPLPSLMSKDPDILKTVDERLSYDKSSSQWFFEVNNDNKSTEYYYNFILERWIPTAEIEDNGRKRSREDETIHDEEEENKLAIKNLKKQKLKEMKEQMNKSKADGNKNKSTFENTGVYVSQLPGDITKDELMVTFSKYGLISEDYKTGEPRIKIYHNDGQRDDQRDALIIYHSKESVSLAIEMLDDSSIRPPSDKDQTKIKVQPAEFKKSDSDTTNDKKKTLTYEEKKLLNKKKEMMKKKLSSWDDDEGTIQAGDSDKTNNIKKRIWDKIVVIEKMFRIEELKSDPLLEMDLKEDIQDECNKLNIGNDVTKITIYDVSGIITVKFNNGDSSLKCIESFSGRYYDGLTLKAYLYQGEKFQKTSQDKENEGERLDSFGNWLEKK</sequence>
<keyword evidence="5" id="KW-0508">mRNA splicing</keyword>
<evidence type="ECO:0000256" key="3">
    <source>
        <dbReference type="ARBA" id="ARBA00022737"/>
    </source>
</evidence>
<comment type="similarity">
    <text evidence="1">Belongs to the HTATSF1 family.</text>
</comment>
<name>Q6BZ35_DEBHA</name>
<dbReference type="FunCoup" id="Q6BZ35">
    <property type="interactions" value="105"/>
</dbReference>
<keyword evidence="11" id="KW-1185">Reference proteome</keyword>
<keyword evidence="4 6" id="KW-0694">RNA-binding</keyword>
<evidence type="ECO:0000256" key="8">
    <source>
        <dbReference type="SAM" id="MobiDB-lite"/>
    </source>
</evidence>
<feature type="coiled-coil region" evidence="7">
    <location>
        <begin position="79"/>
        <end position="111"/>
    </location>
</feature>
<dbReference type="GeneID" id="2899686"/>
<dbReference type="SUPFAM" id="SSF54928">
    <property type="entry name" value="RNA-binding domain, RBD"/>
    <property type="match status" value="1"/>
</dbReference>
<dbReference type="OMA" id="DTDFRFG"/>
<organism evidence="10 11">
    <name type="scientific">Debaryomyces hansenii (strain ATCC 36239 / CBS 767 / BCRC 21394 / JCM 1990 / NBRC 0083 / IGC 2968)</name>
    <name type="common">Yeast</name>
    <name type="synonym">Torulaspora hansenii</name>
    <dbReference type="NCBI Taxonomy" id="284592"/>
    <lineage>
        <taxon>Eukaryota</taxon>
        <taxon>Fungi</taxon>
        <taxon>Dikarya</taxon>
        <taxon>Ascomycota</taxon>
        <taxon>Saccharomycotina</taxon>
        <taxon>Pichiomycetes</taxon>
        <taxon>Debaryomycetaceae</taxon>
        <taxon>Debaryomyces</taxon>
    </lineage>
</organism>
<dbReference type="GO" id="GO:0005684">
    <property type="term" value="C:U2-type spliceosomal complex"/>
    <property type="evidence" value="ECO:0007669"/>
    <property type="project" value="TreeGrafter"/>
</dbReference>
<dbReference type="OrthoDB" id="10258585at2759"/>
<dbReference type="AlphaFoldDB" id="Q6BZ35"/>
<feature type="domain" description="RRM" evidence="9">
    <location>
        <begin position="122"/>
        <end position="214"/>
    </location>
</feature>
<evidence type="ECO:0000256" key="7">
    <source>
        <dbReference type="SAM" id="Coils"/>
    </source>
</evidence>
<evidence type="ECO:0000259" key="9">
    <source>
        <dbReference type="PROSITE" id="PS50102"/>
    </source>
</evidence>
<dbReference type="PANTHER" id="PTHR15608">
    <property type="entry name" value="SPLICING FACTOR U2AF-ASSOCIATED PROTEIN 2"/>
    <property type="match status" value="1"/>
</dbReference>
<proteinExistence type="inferred from homology"/>
<dbReference type="STRING" id="284592.Q6BZ35"/>
<keyword evidence="2" id="KW-0507">mRNA processing</keyword>
<dbReference type="FunFam" id="3.30.70.330:FF:000105">
    <property type="entry name" value="HIV Tat-specific factor 1 homolog"/>
    <property type="match status" value="1"/>
</dbReference>
<evidence type="ECO:0000256" key="2">
    <source>
        <dbReference type="ARBA" id="ARBA00022664"/>
    </source>
</evidence>
<dbReference type="InParanoid" id="Q6BZ35"/>
<dbReference type="GO" id="GO:0000398">
    <property type="term" value="P:mRNA splicing, via spliceosome"/>
    <property type="evidence" value="ECO:0007669"/>
    <property type="project" value="UniProtKB-ARBA"/>
</dbReference>
<keyword evidence="7" id="KW-0175">Coiled coil</keyword>
<dbReference type="HOGENOM" id="CLU_026945_0_2_1"/>
<dbReference type="Gene3D" id="3.30.70.330">
    <property type="match status" value="2"/>
</dbReference>
<feature type="region of interest" description="Disordered" evidence="8">
    <location>
        <begin position="367"/>
        <end position="389"/>
    </location>
</feature>
<dbReference type="GO" id="GO:0003723">
    <property type="term" value="F:RNA binding"/>
    <property type="evidence" value="ECO:0007669"/>
    <property type="project" value="UniProtKB-UniRule"/>
</dbReference>
<dbReference type="InterPro" id="IPR035979">
    <property type="entry name" value="RBD_domain_sf"/>
</dbReference>
<accession>Q6BZ35</accession>
<dbReference type="EMBL" id="CR382133">
    <property type="protein sequence ID" value="CAG84489.2"/>
    <property type="molecule type" value="Genomic_DNA"/>
</dbReference>
<dbReference type="eggNOG" id="KOG1548">
    <property type="taxonomic scope" value="Eukaryota"/>
</dbReference>
<dbReference type="KEGG" id="dha:DEHA2A04884g"/>
<reference evidence="10 11" key="1">
    <citation type="journal article" date="2004" name="Nature">
        <title>Genome evolution in yeasts.</title>
        <authorList>
            <consortium name="Genolevures"/>
            <person name="Dujon B."/>
            <person name="Sherman D."/>
            <person name="Fischer G."/>
            <person name="Durrens P."/>
            <person name="Casaregola S."/>
            <person name="Lafontaine I."/>
            <person name="de Montigny J."/>
            <person name="Marck C."/>
            <person name="Neuveglise C."/>
            <person name="Talla E."/>
            <person name="Goffard N."/>
            <person name="Frangeul L."/>
            <person name="Aigle M."/>
            <person name="Anthouard V."/>
            <person name="Babour A."/>
            <person name="Barbe V."/>
            <person name="Barnay S."/>
            <person name="Blanchin S."/>
            <person name="Beckerich J.M."/>
            <person name="Beyne E."/>
            <person name="Bleykasten C."/>
            <person name="Boisrame A."/>
            <person name="Boyer J."/>
            <person name="Cattolico L."/>
            <person name="Confanioleri F."/>
            <person name="de Daruvar A."/>
            <person name="Despons L."/>
            <person name="Fabre E."/>
            <person name="Fairhead C."/>
            <person name="Ferry-Dumazet H."/>
            <person name="Groppi A."/>
            <person name="Hantraye F."/>
            <person name="Hennequin C."/>
            <person name="Jauniaux N."/>
            <person name="Joyet P."/>
            <person name="Kachouri R."/>
            <person name="Kerrest A."/>
            <person name="Koszul R."/>
            <person name="Lemaire M."/>
            <person name="Lesur I."/>
            <person name="Ma L."/>
            <person name="Muller H."/>
            <person name="Nicaud J.M."/>
            <person name="Nikolski M."/>
            <person name="Oztas S."/>
            <person name="Ozier-Kalogeropoulos O."/>
            <person name="Pellenz S."/>
            <person name="Potier S."/>
            <person name="Richard G.F."/>
            <person name="Straub M.L."/>
            <person name="Suleau A."/>
            <person name="Swennene D."/>
            <person name="Tekaia F."/>
            <person name="Wesolowski-Louvel M."/>
            <person name="Westhof E."/>
            <person name="Wirth B."/>
            <person name="Zeniou-Meyer M."/>
            <person name="Zivanovic I."/>
            <person name="Bolotin-Fukuhara M."/>
            <person name="Thierry A."/>
            <person name="Bouchier C."/>
            <person name="Caudron B."/>
            <person name="Scarpelli C."/>
            <person name="Gaillardin C."/>
            <person name="Weissenbach J."/>
            <person name="Wincker P."/>
            <person name="Souciet J.L."/>
        </authorList>
    </citation>
    <scope>NUCLEOTIDE SEQUENCE [LARGE SCALE GENOMIC DNA]</scope>
    <source>
        <strain evidence="11">ATCC 36239 / CBS 767 / BCRC 21394 / JCM 1990 / NBRC 0083 / IGC 2968</strain>
    </source>
</reference>
<feature type="region of interest" description="Disordered" evidence="8">
    <location>
        <begin position="194"/>
        <end position="225"/>
    </location>
</feature>
<evidence type="ECO:0000256" key="5">
    <source>
        <dbReference type="ARBA" id="ARBA00023187"/>
    </source>
</evidence>
<evidence type="ECO:0000256" key="6">
    <source>
        <dbReference type="PROSITE-ProRule" id="PRU00176"/>
    </source>
</evidence>
<dbReference type="InterPro" id="IPR034393">
    <property type="entry name" value="TatSF1-like"/>
</dbReference>
<dbReference type="GO" id="GO:0005686">
    <property type="term" value="C:U2 snRNP"/>
    <property type="evidence" value="ECO:0007669"/>
    <property type="project" value="TreeGrafter"/>
</dbReference>
<keyword evidence="3" id="KW-0677">Repeat</keyword>
<dbReference type="VEuPathDB" id="FungiDB:DEHA2A04884g"/>
<dbReference type="InterPro" id="IPR012677">
    <property type="entry name" value="Nucleotide-bd_a/b_plait_sf"/>
</dbReference>
<dbReference type="Proteomes" id="UP000000599">
    <property type="component" value="Chromosome A"/>
</dbReference>
<dbReference type="PANTHER" id="PTHR15608:SF0">
    <property type="entry name" value="HIV TAT-SPECIFIC FACTOR 1"/>
    <property type="match status" value="1"/>
</dbReference>
<dbReference type="PROSITE" id="PS50102">
    <property type="entry name" value="RRM"/>
    <property type="match status" value="1"/>
</dbReference>
<gene>
    <name evidence="10" type="ordered locus">DEHA2A04884g</name>
</gene>
<evidence type="ECO:0000256" key="4">
    <source>
        <dbReference type="ARBA" id="ARBA00022884"/>
    </source>
</evidence>
<evidence type="ECO:0000313" key="10">
    <source>
        <dbReference type="EMBL" id="CAG84489.2"/>
    </source>
</evidence>
<dbReference type="InterPro" id="IPR000504">
    <property type="entry name" value="RRM_dom"/>
</dbReference>